<evidence type="ECO:0000256" key="1">
    <source>
        <dbReference type="SAM" id="Phobius"/>
    </source>
</evidence>
<name>A0A7J7L9K1_9MAGN</name>
<proteinExistence type="predicted"/>
<feature type="non-terminal residue" evidence="2">
    <location>
        <position position="60"/>
    </location>
</feature>
<dbReference type="EMBL" id="JACGCM010002515">
    <property type="protein sequence ID" value="KAF6139239.1"/>
    <property type="molecule type" value="Genomic_DNA"/>
</dbReference>
<dbReference type="AlphaFoldDB" id="A0A7J7L9K1"/>
<gene>
    <name evidence="2" type="ORF">GIB67_007986</name>
</gene>
<keyword evidence="1" id="KW-0812">Transmembrane</keyword>
<evidence type="ECO:0000313" key="3">
    <source>
        <dbReference type="Proteomes" id="UP000541444"/>
    </source>
</evidence>
<accession>A0A7J7L9K1</accession>
<dbReference type="Proteomes" id="UP000541444">
    <property type="component" value="Unassembled WGS sequence"/>
</dbReference>
<organism evidence="2 3">
    <name type="scientific">Kingdonia uniflora</name>
    <dbReference type="NCBI Taxonomy" id="39325"/>
    <lineage>
        <taxon>Eukaryota</taxon>
        <taxon>Viridiplantae</taxon>
        <taxon>Streptophyta</taxon>
        <taxon>Embryophyta</taxon>
        <taxon>Tracheophyta</taxon>
        <taxon>Spermatophyta</taxon>
        <taxon>Magnoliopsida</taxon>
        <taxon>Ranunculales</taxon>
        <taxon>Circaeasteraceae</taxon>
        <taxon>Kingdonia</taxon>
    </lineage>
</organism>
<feature type="transmembrane region" description="Helical" evidence="1">
    <location>
        <begin position="12"/>
        <end position="37"/>
    </location>
</feature>
<keyword evidence="3" id="KW-1185">Reference proteome</keyword>
<protein>
    <submittedName>
        <fullName evidence="2">Uncharacterized protein</fullName>
    </submittedName>
</protein>
<comment type="caution">
    <text evidence="2">The sequence shown here is derived from an EMBL/GenBank/DDBJ whole genome shotgun (WGS) entry which is preliminary data.</text>
</comment>
<evidence type="ECO:0000313" key="2">
    <source>
        <dbReference type="EMBL" id="KAF6139239.1"/>
    </source>
</evidence>
<keyword evidence="1" id="KW-1133">Transmembrane helix</keyword>
<sequence>DNFFCNICSSIFVIILTIGVLIVYTTIGSTLHLGIILKLHTSSNTSLLHLSSHSRLRAYC</sequence>
<keyword evidence="1" id="KW-0472">Membrane</keyword>
<reference evidence="2 3" key="1">
    <citation type="journal article" date="2020" name="IScience">
        <title>Genome Sequencing of the Endangered Kingdonia uniflora (Circaeasteraceae, Ranunculales) Reveals Potential Mechanisms of Evolutionary Specialization.</title>
        <authorList>
            <person name="Sun Y."/>
            <person name="Deng T."/>
            <person name="Zhang A."/>
            <person name="Moore M.J."/>
            <person name="Landis J.B."/>
            <person name="Lin N."/>
            <person name="Zhang H."/>
            <person name="Zhang X."/>
            <person name="Huang J."/>
            <person name="Zhang X."/>
            <person name="Sun H."/>
            <person name="Wang H."/>
        </authorList>
    </citation>
    <scope>NUCLEOTIDE SEQUENCE [LARGE SCALE GENOMIC DNA]</scope>
    <source>
        <strain evidence="2">TB1705</strain>
        <tissue evidence="2">Leaf</tissue>
    </source>
</reference>